<dbReference type="Proteomes" id="UP000501926">
    <property type="component" value="Chromosome"/>
</dbReference>
<dbReference type="GO" id="GO:0008449">
    <property type="term" value="F:N-acetylglucosamine-6-sulfatase activity"/>
    <property type="evidence" value="ECO:0007669"/>
    <property type="project" value="UniProtKB-EC"/>
</dbReference>
<accession>Q1Q0L7</accession>
<dbReference type="OrthoDB" id="236884at2"/>
<keyword evidence="5 6" id="KW-0472">Membrane</keyword>
<reference evidence="9 12" key="5">
    <citation type="submission" date="2020-02" db="EMBL/GenBank/DDBJ databases">
        <title>Newly sequenced genome of strain CSTR1 showed variability in Candidatus Kuenenia stuttgartiensis genomes.</title>
        <authorList>
            <person name="Ding C."/>
            <person name="Adrian L."/>
        </authorList>
    </citation>
    <scope>NUCLEOTIDE SEQUENCE [LARGE SCALE GENOMIC DNA]</scope>
    <source>
        <strain evidence="9 12">CSTR1</strain>
    </source>
</reference>
<sequence>MKRHYFNKAFVTPIILMWVFMSVPRLWYFYRGGLPADTTILTGGVYPFILGFMRDGAFACSVLIPVQFLYLLKVADIMPDKIIKIFGISLKVFFSVLLAIMMVNVEFFRYFGFHFNSTHFSFLNYTGHISSSFFEFSNPLCMAFELLIFPGIFLFFSLVISIKKFEKVFLSRYSFSISLFILLAGIVVQYVPLKTALITNLTENYNIAFVKHLVFGDEIKSRHSKDIEKILDTLPLNDDRIKNQPWVYPDPDYPLLKATLHHLCKLGKLPEAVCNEDKDGDGYVLKDDCNDYDPNIHPGAYDIPRNGIDEDCSGCDAEPPNIIFVHWEGVRAVNVDCIGYSAPSTPRFCDICTENGVLFTNAYCNGVQTRWSLISVYCSILPRLSTEWIFQYNIDLNLLSFPEILRRRGYETIYVHGGNIGFSNKLSRFAGWFETRYDRTNAPIKDMEMFNWGLKDRDLFEFAYSAMENREDPRPFYMTIATLSMHHPFKLPEKEFEMNDHNDVKNQLSNIAIYSDDALGDFLEKVLSSEKLENTIIIVTSDHGINWFYPHPEREQNILWEDLVWIPIALIGKNWNIDTGQKISEVRQLADIGPTILDRLGIEIPNPFIGHSLLRRFKNRDARAFFATANGGASAGIRFKNHKYFTHFDSKKEYLYDIENDREEKFNLCEDSRYKEQLELYNSMVSDVYSQSTELIKDDRIWNWEYWIEY</sequence>
<dbReference type="Proteomes" id="UP000221734">
    <property type="component" value="Chromosome Kuenenia_stuttgartiensis_MBR1"/>
</dbReference>
<dbReference type="AlphaFoldDB" id="Q1Q0L7"/>
<dbReference type="CDD" id="cd16015">
    <property type="entry name" value="LTA_synthase"/>
    <property type="match status" value="1"/>
</dbReference>
<keyword evidence="2" id="KW-1003">Cell membrane</keyword>
<proteinExistence type="predicted"/>
<dbReference type="EMBL" id="CT573071">
    <property type="protein sequence ID" value="CAJ73549.1"/>
    <property type="molecule type" value="Genomic_DNA"/>
</dbReference>
<evidence type="ECO:0000313" key="10">
    <source>
        <dbReference type="EMBL" id="SOH06117.1"/>
    </source>
</evidence>
<evidence type="ECO:0000256" key="6">
    <source>
        <dbReference type="SAM" id="Phobius"/>
    </source>
</evidence>
<keyword evidence="8" id="KW-0808">Transferase</keyword>
<reference evidence="10" key="4">
    <citation type="submission" date="2017-10" db="EMBL/GenBank/DDBJ databases">
        <authorList>
            <person name="Banno H."/>
            <person name="Chua N.-H."/>
        </authorList>
    </citation>
    <scope>NUCLEOTIDE SEQUENCE [LARGE SCALE GENOMIC DNA]</scope>
    <source>
        <strain evidence="10">Kuenenia_mbr1_ru-nijmegen</strain>
    </source>
</reference>
<dbReference type="GO" id="GO:0005886">
    <property type="term" value="C:plasma membrane"/>
    <property type="evidence" value="ECO:0007669"/>
    <property type="project" value="UniProtKB-SubCell"/>
</dbReference>
<feature type="transmembrane region" description="Helical" evidence="6">
    <location>
        <begin position="9"/>
        <end position="28"/>
    </location>
</feature>
<evidence type="ECO:0000313" key="9">
    <source>
        <dbReference type="EMBL" id="QII12131.1"/>
    </source>
</evidence>
<keyword evidence="4 6" id="KW-1133">Transmembrane helix</keyword>
<dbReference type="GO" id="GO:0016740">
    <property type="term" value="F:transferase activity"/>
    <property type="evidence" value="ECO:0007669"/>
    <property type="project" value="UniProtKB-KW"/>
</dbReference>
<reference evidence="11" key="3">
    <citation type="submission" date="2017-10" db="EMBL/GenBank/DDBJ databases">
        <authorList>
            <person name="Frank J."/>
        </authorList>
    </citation>
    <scope>NUCLEOTIDE SEQUENCE [LARGE SCALE GENOMIC DNA]</scope>
</reference>
<dbReference type="KEGG" id="kst:KSMBR1_3644"/>
<dbReference type="Gene3D" id="3.40.720.10">
    <property type="entry name" value="Alkaline Phosphatase, subunit A"/>
    <property type="match status" value="1"/>
</dbReference>
<name>Q1Q0L7_KUEST</name>
<evidence type="ECO:0000256" key="2">
    <source>
        <dbReference type="ARBA" id="ARBA00022475"/>
    </source>
</evidence>
<feature type="transmembrane region" description="Helical" evidence="6">
    <location>
        <begin position="48"/>
        <end position="70"/>
    </location>
</feature>
<dbReference type="EMBL" id="LT934425">
    <property type="protein sequence ID" value="SOH06117.1"/>
    <property type="molecule type" value="Genomic_DNA"/>
</dbReference>
<organism evidence="8">
    <name type="scientific">Kuenenia stuttgartiensis</name>
    <dbReference type="NCBI Taxonomy" id="174633"/>
    <lineage>
        <taxon>Bacteria</taxon>
        <taxon>Pseudomonadati</taxon>
        <taxon>Planctomycetota</taxon>
        <taxon>Candidatus Brocadiia</taxon>
        <taxon>Candidatus Brocadiales</taxon>
        <taxon>Candidatus Brocadiaceae</taxon>
        <taxon>Candidatus Kuenenia</taxon>
    </lineage>
</organism>
<evidence type="ECO:0000256" key="3">
    <source>
        <dbReference type="ARBA" id="ARBA00022692"/>
    </source>
</evidence>
<evidence type="ECO:0000256" key="4">
    <source>
        <dbReference type="ARBA" id="ARBA00022989"/>
    </source>
</evidence>
<dbReference type="InterPro" id="IPR050448">
    <property type="entry name" value="OpgB/LTA_synthase_biosynth"/>
</dbReference>
<feature type="domain" description="Sulfatase N-terminal" evidence="7">
    <location>
        <begin position="320"/>
        <end position="602"/>
    </location>
</feature>
<reference evidence="8" key="2">
    <citation type="submission" date="2006-01" db="EMBL/GenBank/DDBJ databases">
        <authorList>
            <person name="Genoscope"/>
        </authorList>
    </citation>
    <scope>NUCLEOTIDE SEQUENCE</scope>
</reference>
<dbReference type="InterPro" id="IPR017850">
    <property type="entry name" value="Alkaline_phosphatase_core_sf"/>
</dbReference>
<keyword evidence="8" id="KW-0378">Hydrolase</keyword>
<dbReference type="EC" id="3.1.6.14" evidence="8 9"/>
<dbReference type="PANTHER" id="PTHR47371">
    <property type="entry name" value="LIPOTEICHOIC ACID SYNTHASE"/>
    <property type="match status" value="1"/>
</dbReference>
<keyword evidence="3 6" id="KW-0812">Transmembrane</keyword>
<evidence type="ECO:0000313" key="11">
    <source>
        <dbReference type="Proteomes" id="UP000221734"/>
    </source>
</evidence>
<dbReference type="Pfam" id="PF00884">
    <property type="entry name" value="Sulfatase"/>
    <property type="match status" value="1"/>
</dbReference>
<dbReference type="RefSeq" id="WP_099326619.1">
    <property type="nucleotide sequence ID" value="NZ_CP049055.1"/>
</dbReference>
<reference evidence="8" key="1">
    <citation type="journal article" date="2006" name="Nature">
        <title>Deciphering the evolution and metabolism of an anammox bacterium from a community genome.</title>
        <authorList>
            <person name="Strous M."/>
            <person name="Pelletier E."/>
            <person name="Mangenot S."/>
            <person name="Rattei T."/>
            <person name="Lehner A."/>
            <person name="Taylor M.W."/>
            <person name="Horn M."/>
            <person name="Daims H."/>
            <person name="Bartol-Mavel D."/>
            <person name="Wincker P."/>
            <person name="Barbe V."/>
            <person name="Fonknechten N."/>
            <person name="Vallenet D."/>
            <person name="Segurens B."/>
            <person name="Schenowitz-Truong C."/>
            <person name="Medigue C."/>
            <person name="Collingro A."/>
            <person name="Snel B."/>
            <person name="Dutilh B.E."/>
            <person name="OpDenCamp H.J.M."/>
            <person name="vanDerDrift C."/>
            <person name="Cirpus I."/>
            <person name="vanDePas-Schoonen K.T."/>
            <person name="Harhangi H.R."/>
            <person name="vanNiftrik L."/>
            <person name="Schmid M."/>
            <person name="Keltjens J."/>
            <person name="vanDeVossenberg J."/>
            <person name="Kartal B."/>
            <person name="Meier H."/>
            <person name="Frishman D."/>
            <person name="Huynen M.A."/>
            <person name="Mewes H."/>
            <person name="Weissenbach J."/>
            <person name="Jetten M.S.M."/>
            <person name="Wagner M."/>
            <person name="LePaslier D."/>
        </authorList>
    </citation>
    <scope>NUCLEOTIDE SEQUENCE</scope>
</reference>
<evidence type="ECO:0000313" key="8">
    <source>
        <dbReference type="EMBL" id="CAJ73549.1"/>
    </source>
</evidence>
<keyword evidence="11" id="KW-1185">Reference proteome</keyword>
<evidence type="ECO:0000313" key="12">
    <source>
        <dbReference type="Proteomes" id="UP000501926"/>
    </source>
</evidence>
<feature type="transmembrane region" description="Helical" evidence="6">
    <location>
        <begin position="142"/>
        <end position="161"/>
    </location>
</feature>
<feature type="transmembrane region" description="Helical" evidence="6">
    <location>
        <begin position="82"/>
        <end position="103"/>
    </location>
</feature>
<dbReference type="Pfam" id="PF11617">
    <property type="entry name" value="Cu-binding_MopE"/>
    <property type="match status" value="1"/>
</dbReference>
<dbReference type="InterPro" id="IPR021655">
    <property type="entry name" value="Put_metal-bd"/>
</dbReference>
<evidence type="ECO:0000256" key="5">
    <source>
        <dbReference type="ARBA" id="ARBA00023136"/>
    </source>
</evidence>
<gene>
    <name evidence="8" type="primary">pgt</name>
    <name evidence="9" type="ORF">KsCSTR_27520</name>
    <name evidence="10" type="ORF">KSMBR1_3644</name>
    <name evidence="8" type="ORF">kuste2798</name>
</gene>
<dbReference type="InterPro" id="IPR000917">
    <property type="entry name" value="Sulfatase_N"/>
</dbReference>
<comment type="subcellular location">
    <subcellularLocation>
        <location evidence="1">Cell membrane</location>
        <topology evidence="1">Multi-pass membrane protein</topology>
    </subcellularLocation>
</comment>
<dbReference type="EMBL" id="CP049055">
    <property type="protein sequence ID" value="QII12131.1"/>
    <property type="molecule type" value="Genomic_DNA"/>
</dbReference>
<dbReference type="PANTHER" id="PTHR47371:SF3">
    <property type="entry name" value="PHOSPHOGLYCEROL TRANSFERASE I"/>
    <property type="match status" value="1"/>
</dbReference>
<dbReference type="SUPFAM" id="SSF53649">
    <property type="entry name" value="Alkaline phosphatase-like"/>
    <property type="match status" value="1"/>
</dbReference>
<protein>
    <submittedName>
        <fullName evidence="9">Putative phosphoglycerol transferase</fullName>
    </submittedName>
    <submittedName>
        <fullName evidence="8">Similar to phosphoglycerol transferase</fullName>
        <ecNumber evidence="8 9">3.1.6.14</ecNumber>
    </submittedName>
</protein>
<feature type="transmembrane region" description="Helical" evidence="6">
    <location>
        <begin position="173"/>
        <end position="191"/>
    </location>
</feature>
<evidence type="ECO:0000256" key="1">
    <source>
        <dbReference type="ARBA" id="ARBA00004651"/>
    </source>
</evidence>
<evidence type="ECO:0000259" key="7">
    <source>
        <dbReference type="Pfam" id="PF00884"/>
    </source>
</evidence>